<dbReference type="Proteomes" id="UP000035081">
    <property type="component" value="Chromosome"/>
</dbReference>
<dbReference type="EMBL" id="CP007152">
    <property type="protein sequence ID" value="AHI32980.1"/>
    <property type="molecule type" value="Genomic_DNA"/>
</dbReference>
<name>W5YVA3_9GAMM</name>
<dbReference type="HOGENOM" id="CLU_2330459_0_0_6"/>
<evidence type="ECO:0000313" key="1">
    <source>
        <dbReference type="EMBL" id="AHI32980.1"/>
    </source>
</evidence>
<proteinExistence type="predicted"/>
<accession>W5YVA3</accession>
<dbReference type="KEGG" id="msr:AU15_02820"/>
<sequence length="98" mass="10201">MLGGYCITDSALAVTQVGTVNAGANQATAAHFVSGDNRLTLENGYTGRQWCKLNGNNDVLALGGSADGTFDTSLVGTDASDIFRRFESFEKPVAAPGR</sequence>
<protein>
    <submittedName>
        <fullName evidence="1">Uncharacterized protein</fullName>
    </submittedName>
</protein>
<gene>
    <name evidence="1" type="ORF">AU15_02820</name>
</gene>
<dbReference type="AlphaFoldDB" id="W5YVA3"/>
<evidence type="ECO:0000313" key="2">
    <source>
        <dbReference type="Proteomes" id="UP000035081"/>
    </source>
</evidence>
<reference evidence="1 2" key="1">
    <citation type="journal article" date="2014" name="Genome Announc.">
        <title>Draft Genome Sequences of Marinobacter similis A3d10T and Marinobacter salarius R9SW1T.</title>
        <authorList>
            <person name="Ivanova E.P."/>
            <person name="Ng H.J."/>
            <person name="Webb H.K."/>
            <person name="Feng G."/>
            <person name="Oshima K."/>
            <person name="Hattori M."/>
            <person name="Ohkuma M."/>
            <person name="Sergeev A.F."/>
            <person name="Mikhailov V.V."/>
            <person name="Crawford R.J."/>
            <person name="Sawabe T."/>
        </authorList>
    </citation>
    <scope>NUCLEOTIDE SEQUENCE [LARGE SCALE GENOMIC DNA]</scope>
    <source>
        <strain evidence="2">A3d10 and R9SW1</strain>
    </source>
</reference>
<organism evidence="1 2">
    <name type="scientific">Marinobacter salarius</name>
    <dbReference type="NCBI Taxonomy" id="1420917"/>
    <lineage>
        <taxon>Bacteria</taxon>
        <taxon>Pseudomonadati</taxon>
        <taxon>Pseudomonadota</taxon>
        <taxon>Gammaproteobacteria</taxon>
        <taxon>Pseudomonadales</taxon>
        <taxon>Marinobacteraceae</taxon>
        <taxon>Marinobacter</taxon>
    </lineage>
</organism>